<dbReference type="SUPFAM" id="SSF51735">
    <property type="entry name" value="NAD(P)-binding Rossmann-fold domains"/>
    <property type="match status" value="1"/>
</dbReference>
<protein>
    <submittedName>
        <fullName evidence="2">Flavin reductase</fullName>
    </submittedName>
</protein>
<dbReference type="PANTHER" id="PTHR15020:SF50">
    <property type="entry name" value="UPF0659 PROTEIN YMR090W"/>
    <property type="match status" value="1"/>
</dbReference>
<dbReference type="AlphaFoldDB" id="A0A2T3JBU7"/>
<dbReference type="Gene3D" id="3.40.50.720">
    <property type="entry name" value="NAD(P)-binding Rossmann-like Domain"/>
    <property type="match status" value="1"/>
</dbReference>
<dbReference type="InterPro" id="IPR036291">
    <property type="entry name" value="NAD(P)-bd_dom_sf"/>
</dbReference>
<evidence type="ECO:0000313" key="2">
    <source>
        <dbReference type="EMBL" id="PSU46345.1"/>
    </source>
</evidence>
<keyword evidence="3" id="KW-1185">Reference proteome</keyword>
<reference evidence="2 3" key="1">
    <citation type="submission" date="2018-01" db="EMBL/GenBank/DDBJ databases">
        <title>Whole genome sequencing of Histamine producing bacteria.</title>
        <authorList>
            <person name="Butler K."/>
        </authorList>
    </citation>
    <scope>NUCLEOTIDE SEQUENCE [LARGE SCALE GENOMIC DNA]</scope>
    <source>
        <strain evidence="2 3">JCM 12947</strain>
    </source>
</reference>
<sequence>MKTIAIFGANRGLGLAMVKHYVQQNYSVIAMVRNPEKAIELAELNVKIIQCDAVNQTDVQHAVSCLPKDTIVISGMGSFQAQQSVDYIGHRYLIDALEEQEIQRFLMVTSLGCGDSWPMLSDRAKAVFGAAVREKSLAESWLQTSQLAYTIVRPGGLKDGESTGNAEIYQNEEVHGLINRSDVAVITERLLNDDASIGQIYASVDPTLSY</sequence>
<accession>A0A2T3JBU7</accession>
<proteinExistence type="predicted"/>
<name>A0A2T3JBU7_9GAMM</name>
<dbReference type="PANTHER" id="PTHR15020">
    <property type="entry name" value="FLAVIN REDUCTASE-RELATED"/>
    <property type="match status" value="1"/>
</dbReference>
<comment type="caution">
    <text evidence="2">The sequence shown here is derived from an EMBL/GenBank/DDBJ whole genome shotgun (WGS) entry which is preliminary data.</text>
</comment>
<dbReference type="InterPro" id="IPR016040">
    <property type="entry name" value="NAD(P)-bd_dom"/>
</dbReference>
<dbReference type="Pfam" id="PF13460">
    <property type="entry name" value="NAD_binding_10"/>
    <property type="match status" value="1"/>
</dbReference>
<evidence type="ECO:0000313" key="3">
    <source>
        <dbReference type="Proteomes" id="UP000240987"/>
    </source>
</evidence>
<dbReference type="EMBL" id="PYMJ01000022">
    <property type="protein sequence ID" value="PSU46345.1"/>
    <property type="molecule type" value="Genomic_DNA"/>
</dbReference>
<dbReference type="CDD" id="cd05243">
    <property type="entry name" value="SDR_a5"/>
    <property type="match status" value="1"/>
</dbReference>
<dbReference type="Proteomes" id="UP000240987">
    <property type="component" value="Unassembled WGS sequence"/>
</dbReference>
<feature type="domain" description="NAD(P)-binding" evidence="1">
    <location>
        <begin position="8"/>
        <end position="193"/>
    </location>
</feature>
<dbReference type="OrthoDB" id="9803892at2"/>
<dbReference type="RefSeq" id="WP_107244125.1">
    <property type="nucleotide sequence ID" value="NZ_PYMJ01000022.1"/>
</dbReference>
<gene>
    <name evidence="2" type="ORF">C9J12_18875</name>
</gene>
<organism evidence="2 3">
    <name type="scientific">Photobacterium frigidiphilum</name>
    <dbReference type="NCBI Taxonomy" id="264736"/>
    <lineage>
        <taxon>Bacteria</taxon>
        <taxon>Pseudomonadati</taxon>
        <taxon>Pseudomonadota</taxon>
        <taxon>Gammaproteobacteria</taxon>
        <taxon>Vibrionales</taxon>
        <taxon>Vibrionaceae</taxon>
        <taxon>Photobacterium</taxon>
    </lineage>
</organism>
<evidence type="ECO:0000259" key="1">
    <source>
        <dbReference type="Pfam" id="PF13460"/>
    </source>
</evidence>